<evidence type="ECO:0000313" key="1">
    <source>
        <dbReference type="EMBL" id="KAJ9066960.1"/>
    </source>
</evidence>
<protein>
    <submittedName>
        <fullName evidence="1">Aspartic proteinase</fullName>
        <ecNumber evidence="1">3.4.23.25</ecNumber>
    </submittedName>
</protein>
<accession>A0ACC2SXD8</accession>
<reference evidence="1" key="1">
    <citation type="submission" date="2022-04" db="EMBL/GenBank/DDBJ databases">
        <title>Genome of the entomopathogenic fungus Entomophthora muscae.</title>
        <authorList>
            <person name="Elya C."/>
            <person name="Lovett B.R."/>
            <person name="Lee E."/>
            <person name="Macias A.M."/>
            <person name="Hajek A.E."/>
            <person name="De Bivort B.L."/>
            <person name="Kasson M.T."/>
            <person name="De Fine Licht H.H."/>
            <person name="Stajich J.E."/>
        </authorList>
    </citation>
    <scope>NUCLEOTIDE SEQUENCE</scope>
    <source>
        <strain evidence="1">Berkeley</strain>
    </source>
</reference>
<proteinExistence type="predicted"/>
<dbReference type="EMBL" id="QTSX02004271">
    <property type="protein sequence ID" value="KAJ9066960.1"/>
    <property type="molecule type" value="Genomic_DNA"/>
</dbReference>
<dbReference type="EC" id="3.4.23.25" evidence="1"/>
<name>A0ACC2SXD8_9FUNG</name>
<evidence type="ECO:0000313" key="2">
    <source>
        <dbReference type="Proteomes" id="UP001165960"/>
    </source>
</evidence>
<gene>
    <name evidence="1" type="primary">APR1_1</name>
    <name evidence="1" type="ORF">DSO57_1004389</name>
</gene>
<keyword evidence="1" id="KW-0378">Hydrolase</keyword>
<comment type="caution">
    <text evidence="1">The sequence shown here is derived from an EMBL/GenBank/DDBJ whole genome shotgun (WGS) entry which is preliminary data.</text>
</comment>
<dbReference type="Proteomes" id="UP001165960">
    <property type="component" value="Unassembled WGS sequence"/>
</dbReference>
<keyword evidence="2" id="KW-1185">Reference proteome</keyword>
<sequence>MWTSSFLAALCVVAFVDGKHEKATVTLKRFKSDLRRTIADVEENFQATRKKYLSSAKFDGKGYVQADSKGNVDHGVPISNFMNAQFYGEIGVGKPAQVFKVVFDTGSSNLWVPSKKCSSIACFFHKKFDSSKSHSYKKNGTNFAIRYGSGAVEGYIGEDVVTVGDVPTKGVQFGETTKEPGLAFAFGRFDGIFGLGYDTISVNRITPPFYKMVDQGLEPVFSFWLNTNGGSDHGGEMVLGGVDKKHYKGKITWVPVTRKGYWEVSLDKVAFGDEEVELPKTGAAIDTGSSLLVVPSDLADMINRFIGAKKGFGGQYSVECDQVPSLPELTLTFGGQPFTLQGSDYILQVQNQCISGFTGLDVPPPLGPLWIIGDVFLRKYYSVYDLGNNQVGFAKAT</sequence>
<organism evidence="1 2">
    <name type="scientific">Entomophthora muscae</name>
    <dbReference type="NCBI Taxonomy" id="34485"/>
    <lineage>
        <taxon>Eukaryota</taxon>
        <taxon>Fungi</taxon>
        <taxon>Fungi incertae sedis</taxon>
        <taxon>Zoopagomycota</taxon>
        <taxon>Entomophthoromycotina</taxon>
        <taxon>Entomophthoromycetes</taxon>
        <taxon>Entomophthorales</taxon>
        <taxon>Entomophthoraceae</taxon>
        <taxon>Entomophthora</taxon>
    </lineage>
</organism>